<keyword evidence="4" id="KW-1185">Reference proteome</keyword>
<feature type="region of interest" description="Disordered" evidence="2">
    <location>
        <begin position="185"/>
        <end position="214"/>
    </location>
</feature>
<sequence length="1231" mass="144684">MRRTSKEKQEVDLLSCSYLKVQRKSSDMQPNILSNQIENPVLESCNSTEDQQSQKLKVNKEATASNSDNYNQEIQKQKNVLGVILSSNSDIQGELNQDFLVETPTNCDRPVDEIEKQYKMESKKYYTMSCVKKKNKFQKKINKNKECNTDGQINNKILADQLQFKGSYLENYNIQQLKTSFDQQQSQINKSSFEEQEEEEEDQHDFSSSYCTSNSSQDAPYVSAFNIQFSPQKKRFLNLENSGNKYLGQYENEQRDSYLEDIEKQKQVNYEMLNEVYQQLEKEIEMEEQSQFNQQLEMNEFVQQMRKHFSMERNKQNGNNASSRSSCTSNYSQASSVHQIWDNSPLRQRGIDTESWVDLKSLDEGQFKKFTLFHLYKARCAQFDGQTIANSAVVDIMRRFIRNKRVQDISGYPWFSFDDKFDYVNIEEDLKKDPLCKVFLEYSKLYKNQREKKDKEINFSPQQQKANQEQTQQQNLMNKQFQESDIKSFQNQNSNEKSSIQQQQQQQRKQPKTELRDSLLNSSTNKKLKQIFITEMIQPNAPRNQYKALKEKEQNYQACEILQTEYSQNTNMKDTCDKVDLENIQAITQTSEENTNDKNNIIINGFQDQNMQQILSENKSPQFAQNFYPNFTMDGTLISNVVLNTQQNNQNCSSFIGAIYNNLNKCETTNSYIAENNILNHQQQLNQSQLELSPEQNELDYIQRRQRQILEKITSTPLRINQHLKSSKLGVNENNQTIKTIKKNNENLKQNGLEQFYNFNKKQSLSNKKERNLSSSSSFKNNKNKQMKKKEEPRAYSQMTPIKKNKNKEKNTQYDQNSTKSQKKKQTISSSLNGHLIKNERTSHSKISTQQENYYDHKSNISKKQQSNSSMANDLSFSKNHYFTRNSADSISISKQRSVSQQQSNTKNKNLYGNKQHENFRNSKTPNKKDLESSYTLAKKDFTSYFKKDYAKYYSRRRFVSSSCEKMLRLNTNQAQNCSTVKKKQQNQSPQIKMQKQQSCSTQKISKQYNILNSILQNQKINENERSKLLSNYFSNHLRLSADDSRQKFENFPKNIVTSEFNIDGYLNQNLDQEIIDSNFTQYKPNNNFQSFGSKINSRVQQNYSQRNQNLQTEKSFENQENILTEKNRTQNAHESRKSQHQLSFIIQQLNKNQQQMLDQTFLNKQNVTKGSTMQSKDQYEQILQKSNINNNCYSNHLSVNSNNQKNKLLVYKSLKNKQILKPYQQNLQYI</sequence>
<dbReference type="AlphaFoldDB" id="Q22DD4"/>
<dbReference type="RefSeq" id="XP_001030931.1">
    <property type="nucleotide sequence ID" value="XM_001030931.2"/>
</dbReference>
<reference evidence="4" key="1">
    <citation type="journal article" date="2006" name="PLoS Biol.">
        <title>Macronuclear genome sequence of the ciliate Tetrahymena thermophila, a model eukaryote.</title>
        <authorList>
            <person name="Eisen J.A."/>
            <person name="Coyne R.S."/>
            <person name="Wu M."/>
            <person name="Wu D."/>
            <person name="Thiagarajan M."/>
            <person name="Wortman J.R."/>
            <person name="Badger J.H."/>
            <person name="Ren Q."/>
            <person name="Amedeo P."/>
            <person name="Jones K.M."/>
            <person name="Tallon L.J."/>
            <person name="Delcher A.L."/>
            <person name="Salzberg S.L."/>
            <person name="Silva J.C."/>
            <person name="Haas B.J."/>
            <person name="Majoros W.H."/>
            <person name="Farzad M."/>
            <person name="Carlton J.M."/>
            <person name="Smith R.K. Jr."/>
            <person name="Garg J."/>
            <person name="Pearlman R.E."/>
            <person name="Karrer K.M."/>
            <person name="Sun L."/>
            <person name="Manning G."/>
            <person name="Elde N.C."/>
            <person name="Turkewitz A.P."/>
            <person name="Asai D.J."/>
            <person name="Wilkes D.E."/>
            <person name="Wang Y."/>
            <person name="Cai H."/>
            <person name="Collins K."/>
            <person name="Stewart B.A."/>
            <person name="Lee S.R."/>
            <person name="Wilamowska K."/>
            <person name="Weinberg Z."/>
            <person name="Ruzzo W.L."/>
            <person name="Wloga D."/>
            <person name="Gaertig J."/>
            <person name="Frankel J."/>
            <person name="Tsao C.-C."/>
            <person name="Gorovsky M.A."/>
            <person name="Keeling P.J."/>
            <person name="Waller R.F."/>
            <person name="Patron N.J."/>
            <person name="Cherry J.M."/>
            <person name="Stover N.A."/>
            <person name="Krieger C.J."/>
            <person name="del Toro C."/>
            <person name="Ryder H.F."/>
            <person name="Williamson S.C."/>
            <person name="Barbeau R.A."/>
            <person name="Hamilton E.P."/>
            <person name="Orias E."/>
        </authorList>
    </citation>
    <scope>NUCLEOTIDE SEQUENCE [LARGE SCALE GENOMIC DNA]</scope>
    <source>
        <strain evidence="4">SB210</strain>
    </source>
</reference>
<feature type="region of interest" description="Disordered" evidence="2">
    <location>
        <begin position="456"/>
        <end position="521"/>
    </location>
</feature>
<accession>Q22DD4</accession>
<dbReference type="EMBL" id="GG662439">
    <property type="protein sequence ID" value="EAR83268.1"/>
    <property type="molecule type" value="Genomic_DNA"/>
</dbReference>
<feature type="compositionally biased region" description="Polar residues" evidence="2">
    <location>
        <begin position="892"/>
        <end position="913"/>
    </location>
</feature>
<evidence type="ECO:0000313" key="4">
    <source>
        <dbReference type="Proteomes" id="UP000009168"/>
    </source>
</evidence>
<proteinExistence type="predicted"/>
<name>Q22DD4_TETTS</name>
<dbReference type="Proteomes" id="UP000009168">
    <property type="component" value="Unassembled WGS sequence"/>
</dbReference>
<dbReference type="GeneID" id="7833089"/>
<organism evidence="3 4">
    <name type="scientific">Tetrahymena thermophila (strain SB210)</name>
    <dbReference type="NCBI Taxonomy" id="312017"/>
    <lineage>
        <taxon>Eukaryota</taxon>
        <taxon>Sar</taxon>
        <taxon>Alveolata</taxon>
        <taxon>Ciliophora</taxon>
        <taxon>Intramacronucleata</taxon>
        <taxon>Oligohymenophorea</taxon>
        <taxon>Hymenostomatida</taxon>
        <taxon>Tetrahymenina</taxon>
        <taxon>Tetrahymenidae</taxon>
        <taxon>Tetrahymena</taxon>
    </lineage>
</organism>
<feature type="compositionally biased region" description="Low complexity" evidence="2">
    <location>
        <begin position="490"/>
        <end position="508"/>
    </location>
</feature>
<feature type="region of interest" description="Disordered" evidence="2">
    <location>
        <begin position="759"/>
        <end position="852"/>
    </location>
</feature>
<evidence type="ECO:0000256" key="1">
    <source>
        <dbReference type="SAM" id="Coils"/>
    </source>
</evidence>
<keyword evidence="1" id="KW-0175">Coiled coil</keyword>
<gene>
    <name evidence="3" type="ORF">TTHERM_00992680</name>
</gene>
<dbReference type="InParanoid" id="Q22DD4"/>
<feature type="compositionally biased region" description="Acidic residues" evidence="2">
    <location>
        <begin position="194"/>
        <end position="203"/>
    </location>
</feature>
<evidence type="ECO:0000256" key="2">
    <source>
        <dbReference type="SAM" id="MobiDB-lite"/>
    </source>
</evidence>
<evidence type="ECO:0000313" key="3">
    <source>
        <dbReference type="EMBL" id="EAR83268.1"/>
    </source>
</evidence>
<dbReference type="HOGENOM" id="CLU_267705_0_0_1"/>
<feature type="coiled-coil region" evidence="1">
    <location>
        <begin position="263"/>
        <end position="290"/>
    </location>
</feature>
<protein>
    <submittedName>
        <fullName evidence="3">Uncharacterized protein</fullName>
    </submittedName>
</protein>
<feature type="region of interest" description="Disordered" evidence="2">
    <location>
        <begin position="892"/>
        <end position="932"/>
    </location>
</feature>
<dbReference type="KEGG" id="tet:TTHERM_00992680"/>
<feature type="compositionally biased region" description="Low complexity" evidence="2">
    <location>
        <begin position="462"/>
        <end position="481"/>
    </location>
</feature>
<feature type="compositionally biased region" description="Basic and acidic residues" evidence="2">
    <location>
        <begin position="915"/>
        <end position="932"/>
    </location>
</feature>